<keyword evidence="8" id="KW-0472">Membrane</keyword>
<evidence type="ECO:0000256" key="4">
    <source>
        <dbReference type="ARBA" id="ARBA00022692"/>
    </source>
</evidence>
<keyword evidence="2" id="KW-0813">Transport</keyword>
<evidence type="ECO:0000256" key="7">
    <source>
        <dbReference type="ARBA" id="ARBA00023010"/>
    </source>
</evidence>
<dbReference type="NCBIfam" id="TIGR01411">
    <property type="entry name" value="tatAE"/>
    <property type="match status" value="1"/>
</dbReference>
<evidence type="ECO:0000256" key="2">
    <source>
        <dbReference type="ARBA" id="ARBA00022448"/>
    </source>
</evidence>
<evidence type="ECO:0000313" key="9">
    <source>
        <dbReference type="EMBL" id="SNQ62149.1"/>
    </source>
</evidence>
<keyword evidence="3" id="KW-1003">Cell membrane</keyword>
<gene>
    <name evidence="9" type="primary">tatA</name>
    <name evidence="9" type="ORF">MNV_60030</name>
</gene>
<organism evidence="9 10">
    <name type="scientific">Candidatus Methanoperedens nitratireducens</name>
    <dbReference type="NCBI Taxonomy" id="1392998"/>
    <lineage>
        <taxon>Archaea</taxon>
        <taxon>Methanobacteriati</taxon>
        <taxon>Methanobacteriota</taxon>
        <taxon>Stenosarchaea group</taxon>
        <taxon>Methanomicrobia</taxon>
        <taxon>Methanosarcinales</taxon>
        <taxon>ANME-2 cluster</taxon>
        <taxon>Candidatus Methanoperedentaceae</taxon>
        <taxon>Candidatus Methanoperedens</taxon>
    </lineage>
</organism>
<dbReference type="Proteomes" id="UP000218615">
    <property type="component" value="Unassembled WGS sequence"/>
</dbReference>
<dbReference type="GO" id="GO:0005886">
    <property type="term" value="C:plasma membrane"/>
    <property type="evidence" value="ECO:0007669"/>
    <property type="project" value="UniProtKB-SubCell"/>
</dbReference>
<evidence type="ECO:0000313" key="10">
    <source>
        <dbReference type="Proteomes" id="UP000218615"/>
    </source>
</evidence>
<keyword evidence="10" id="KW-1185">Reference proteome</keyword>
<dbReference type="InterPro" id="IPR006312">
    <property type="entry name" value="TatA/E"/>
</dbReference>
<protein>
    <submittedName>
        <fullName evidence="9">Sec-independent protein translocase protein TatA</fullName>
    </submittedName>
</protein>
<dbReference type="OrthoDB" id="27754at2157"/>
<keyword evidence="5" id="KW-0653">Protein transport</keyword>
<dbReference type="EMBL" id="FZMP01000207">
    <property type="protein sequence ID" value="SNQ62149.1"/>
    <property type="molecule type" value="Genomic_DNA"/>
</dbReference>
<evidence type="ECO:0000256" key="6">
    <source>
        <dbReference type="ARBA" id="ARBA00022989"/>
    </source>
</evidence>
<keyword evidence="4" id="KW-0812">Transmembrane</keyword>
<dbReference type="InterPro" id="IPR003369">
    <property type="entry name" value="TatA/B/E"/>
</dbReference>
<dbReference type="PANTHER" id="PTHR42982">
    <property type="entry name" value="SEC-INDEPENDENT PROTEIN TRANSLOCASE PROTEIN TATA"/>
    <property type="match status" value="1"/>
</dbReference>
<sequence length="102" mass="11173">MIGTPELILILIAALFLFGPDKLPEMARSLGKAAGEFKKAQIEAEHELKKIDKPLNEQDIKVHNLAIEMGIDVKGKTIEQLVEEIRSKVKSSEMLPAKPAGA</sequence>
<evidence type="ECO:0000256" key="8">
    <source>
        <dbReference type="ARBA" id="ARBA00023136"/>
    </source>
</evidence>
<name>A0A284VSG2_9EURY</name>
<keyword evidence="7" id="KW-0811">Translocation</keyword>
<accession>A0A284VSG2</accession>
<proteinExistence type="predicted"/>
<dbReference type="GO" id="GO:0043953">
    <property type="term" value="P:protein transport by the Tat complex"/>
    <property type="evidence" value="ECO:0007669"/>
    <property type="project" value="InterPro"/>
</dbReference>
<dbReference type="Gene3D" id="1.20.5.3310">
    <property type="match status" value="1"/>
</dbReference>
<dbReference type="PANTHER" id="PTHR42982:SF1">
    <property type="entry name" value="SEC-INDEPENDENT PROTEIN TRANSLOCASE PROTEIN TATA"/>
    <property type="match status" value="1"/>
</dbReference>
<dbReference type="AlphaFoldDB" id="A0A284VSG2"/>
<dbReference type="RefSeq" id="WP_096206754.1">
    <property type="nucleotide sequence ID" value="NZ_FZMP01000207.1"/>
</dbReference>
<reference evidence="10" key="1">
    <citation type="submission" date="2017-06" db="EMBL/GenBank/DDBJ databases">
        <authorList>
            <person name="Cremers G."/>
        </authorList>
    </citation>
    <scope>NUCLEOTIDE SEQUENCE [LARGE SCALE GENOMIC DNA]</scope>
</reference>
<evidence type="ECO:0000256" key="1">
    <source>
        <dbReference type="ARBA" id="ARBA00004162"/>
    </source>
</evidence>
<dbReference type="Pfam" id="PF02416">
    <property type="entry name" value="TatA_B_E"/>
    <property type="match status" value="1"/>
</dbReference>
<evidence type="ECO:0000256" key="3">
    <source>
        <dbReference type="ARBA" id="ARBA00022475"/>
    </source>
</evidence>
<keyword evidence="6" id="KW-1133">Transmembrane helix</keyword>
<evidence type="ECO:0000256" key="5">
    <source>
        <dbReference type="ARBA" id="ARBA00022927"/>
    </source>
</evidence>
<comment type="subcellular location">
    <subcellularLocation>
        <location evidence="1">Cell membrane</location>
        <topology evidence="1">Single-pass membrane protein</topology>
    </subcellularLocation>
</comment>